<evidence type="ECO:0000256" key="1">
    <source>
        <dbReference type="ARBA" id="ARBA00005474"/>
    </source>
</evidence>
<dbReference type="AlphaFoldDB" id="A0A7J9H072"/>
<keyword evidence="4" id="KW-1185">Reference proteome</keyword>
<sequence length="202" mass="22593">MGLESLIVTRPRTHQPCAACRMLRRRCDSNCILAPYFPCDEMDKFAKVHKVFGASNVIKMIQMVEETNREDAVKALVYEATARLRDPVYGSTGAICQLQKMVQELKMQLESTKARVLELQQQKDQLWSVLMNVNYLDLLSPINGGDNFCLGYDDSIAYDPDKFPVLSLNSIGMDIVAGAGGRGFECAEAHYPPIYELGRGYG</sequence>
<reference evidence="3 4" key="1">
    <citation type="journal article" date="2019" name="Genome Biol. Evol.">
        <title>Insights into the evolution of the New World diploid cottons (Gossypium, subgenus Houzingenia) based on genome sequencing.</title>
        <authorList>
            <person name="Grover C.E."/>
            <person name="Arick M.A. 2nd"/>
            <person name="Thrash A."/>
            <person name="Conover J.L."/>
            <person name="Sanders W.S."/>
            <person name="Peterson D.G."/>
            <person name="Frelichowski J.E."/>
            <person name="Scheffler J.A."/>
            <person name="Scheffler B.E."/>
            <person name="Wendel J.F."/>
        </authorList>
    </citation>
    <scope>NUCLEOTIDE SEQUENCE [LARGE SCALE GENOMIC DNA]</scope>
    <source>
        <strain evidence="3">0</strain>
        <tissue evidence="3">Leaf</tissue>
    </source>
</reference>
<name>A0A7J9H072_9ROSI</name>
<comment type="caution">
    <text evidence="3">The sequence shown here is derived from an EMBL/GenBank/DDBJ whole genome shotgun (WGS) entry which is preliminary data.</text>
</comment>
<accession>A0A7J9H072</accession>
<evidence type="ECO:0000313" key="3">
    <source>
        <dbReference type="EMBL" id="MBA0802385.1"/>
    </source>
</evidence>
<comment type="similarity">
    <text evidence="1">Belongs to the LOB domain-containing protein family.</text>
</comment>
<dbReference type="PROSITE" id="PS50891">
    <property type="entry name" value="LOB"/>
    <property type="match status" value="1"/>
</dbReference>
<dbReference type="InterPro" id="IPR004883">
    <property type="entry name" value="LOB"/>
</dbReference>
<evidence type="ECO:0000259" key="2">
    <source>
        <dbReference type="PROSITE" id="PS50891"/>
    </source>
</evidence>
<proteinExistence type="inferred from homology"/>
<dbReference type="PANTHER" id="PTHR31301">
    <property type="entry name" value="LOB DOMAIN-CONTAINING PROTEIN 4-RELATED"/>
    <property type="match status" value="1"/>
</dbReference>
<organism evidence="3 4">
    <name type="scientific">Gossypium harknessii</name>
    <dbReference type="NCBI Taxonomy" id="34285"/>
    <lineage>
        <taxon>Eukaryota</taxon>
        <taxon>Viridiplantae</taxon>
        <taxon>Streptophyta</taxon>
        <taxon>Embryophyta</taxon>
        <taxon>Tracheophyta</taxon>
        <taxon>Spermatophyta</taxon>
        <taxon>Magnoliopsida</taxon>
        <taxon>eudicotyledons</taxon>
        <taxon>Gunneridae</taxon>
        <taxon>Pentapetalae</taxon>
        <taxon>rosids</taxon>
        <taxon>malvids</taxon>
        <taxon>Malvales</taxon>
        <taxon>Malvaceae</taxon>
        <taxon>Malvoideae</taxon>
        <taxon>Gossypium</taxon>
    </lineage>
</organism>
<protein>
    <recommendedName>
        <fullName evidence="2">LOB domain-containing protein</fullName>
    </recommendedName>
</protein>
<dbReference type="EMBL" id="JABFAD010000007">
    <property type="protein sequence ID" value="MBA0802385.1"/>
    <property type="molecule type" value="Genomic_DNA"/>
</dbReference>
<dbReference type="Pfam" id="PF03195">
    <property type="entry name" value="LOB"/>
    <property type="match status" value="1"/>
</dbReference>
<dbReference type="Proteomes" id="UP000593560">
    <property type="component" value="Unassembled WGS sequence"/>
</dbReference>
<dbReference type="OrthoDB" id="1137559at2759"/>
<feature type="domain" description="LOB" evidence="2">
    <location>
        <begin position="15"/>
        <end position="116"/>
    </location>
</feature>
<evidence type="ECO:0000313" key="4">
    <source>
        <dbReference type="Proteomes" id="UP000593560"/>
    </source>
</evidence>
<gene>
    <name evidence="3" type="ORF">Gohar_012684</name>
</gene>
<dbReference type="PANTHER" id="PTHR31301:SF77">
    <property type="entry name" value="LOB DOMAIN-CONTAINING PROTEIN 1-LIKE"/>
    <property type="match status" value="1"/>
</dbReference>